<keyword evidence="11" id="KW-1185">Reference proteome</keyword>
<feature type="domain" description="Methylamine utilisation protein MauE" evidence="9">
    <location>
        <begin position="5"/>
        <end position="133"/>
    </location>
</feature>
<comment type="caution">
    <text evidence="10">The sequence shown here is derived from an EMBL/GenBank/DDBJ whole genome shotgun (WGS) entry which is preliminary data.</text>
</comment>
<reference evidence="11" key="1">
    <citation type="journal article" date="2019" name="Int. J. Syst. Evol. Microbiol.">
        <title>The Global Catalogue of Microorganisms (GCM) 10K type strain sequencing project: providing services to taxonomists for standard genome sequencing and annotation.</title>
        <authorList>
            <consortium name="The Broad Institute Genomics Platform"/>
            <consortium name="The Broad Institute Genome Sequencing Center for Infectious Disease"/>
            <person name="Wu L."/>
            <person name="Ma J."/>
        </authorList>
    </citation>
    <scope>NUCLEOTIDE SEQUENCE [LARGE SCALE GENOMIC DNA]</scope>
    <source>
        <strain evidence="11">JCM 18423</strain>
    </source>
</reference>
<keyword evidence="7 8" id="KW-0472">Membrane</keyword>
<evidence type="ECO:0000256" key="3">
    <source>
        <dbReference type="ARBA" id="ARBA00004856"/>
    </source>
</evidence>
<accession>A0ABP9LWM8</accession>
<keyword evidence="6 8" id="KW-1133">Transmembrane helix</keyword>
<dbReference type="Pfam" id="PF07291">
    <property type="entry name" value="MauE"/>
    <property type="match status" value="1"/>
</dbReference>
<sequence>MDPLILYLVAAALAVILLTGALDKLRHFSVFEGAVLAYRLIPASISKVFAGAFVAAELAAALLLLLPHWRTEGAWLALGVLGVATAGVVVNLGRGHTDVACGCGNLKQQSAGLSWWLVGRNAVLLSALSVLFLPRTAFIERSLGWVDGLTFFGAALALLGLYFAANQLIESHIKLQKLKEI</sequence>
<protein>
    <recommendedName>
        <fullName evidence="4">Methylamine utilization protein MauE</fullName>
    </recommendedName>
</protein>
<feature type="transmembrane region" description="Helical" evidence="8">
    <location>
        <begin position="113"/>
        <end position="133"/>
    </location>
</feature>
<feature type="transmembrane region" description="Helical" evidence="8">
    <location>
        <begin position="145"/>
        <end position="165"/>
    </location>
</feature>
<evidence type="ECO:0000256" key="4">
    <source>
        <dbReference type="ARBA" id="ARBA00019078"/>
    </source>
</evidence>
<dbReference type="Proteomes" id="UP001500227">
    <property type="component" value="Unassembled WGS sequence"/>
</dbReference>
<dbReference type="InterPro" id="IPR009908">
    <property type="entry name" value="Methylamine_util_MauE"/>
</dbReference>
<evidence type="ECO:0000256" key="1">
    <source>
        <dbReference type="ARBA" id="ARBA00003475"/>
    </source>
</evidence>
<comment type="function">
    <text evidence="1">May be specifically involved in the processing, transport, and/or maturation of the MADH beta-subunit.</text>
</comment>
<feature type="transmembrane region" description="Helical" evidence="8">
    <location>
        <begin position="45"/>
        <end position="66"/>
    </location>
</feature>
<name>A0ABP9LWM8_9BURK</name>
<evidence type="ECO:0000256" key="5">
    <source>
        <dbReference type="ARBA" id="ARBA00022692"/>
    </source>
</evidence>
<evidence type="ECO:0000313" key="11">
    <source>
        <dbReference type="Proteomes" id="UP001500227"/>
    </source>
</evidence>
<gene>
    <name evidence="10" type="ORF">GCM10023337_02770</name>
</gene>
<dbReference type="RefSeq" id="WP_300647444.1">
    <property type="nucleotide sequence ID" value="NZ_BAABKD010000001.1"/>
</dbReference>
<evidence type="ECO:0000256" key="2">
    <source>
        <dbReference type="ARBA" id="ARBA00004141"/>
    </source>
</evidence>
<keyword evidence="5 8" id="KW-0812">Transmembrane</keyword>
<evidence type="ECO:0000313" key="10">
    <source>
        <dbReference type="EMBL" id="GAA5084791.1"/>
    </source>
</evidence>
<evidence type="ECO:0000256" key="6">
    <source>
        <dbReference type="ARBA" id="ARBA00022989"/>
    </source>
</evidence>
<organism evidence="10 11">
    <name type="scientific">Paenalcaligenes hermetiae</name>
    <dbReference type="NCBI Taxonomy" id="1157987"/>
    <lineage>
        <taxon>Bacteria</taxon>
        <taxon>Pseudomonadati</taxon>
        <taxon>Pseudomonadota</taxon>
        <taxon>Betaproteobacteria</taxon>
        <taxon>Burkholderiales</taxon>
        <taxon>Alcaligenaceae</taxon>
        <taxon>Paenalcaligenes</taxon>
    </lineage>
</organism>
<evidence type="ECO:0000256" key="8">
    <source>
        <dbReference type="SAM" id="Phobius"/>
    </source>
</evidence>
<feature type="transmembrane region" description="Helical" evidence="8">
    <location>
        <begin position="73"/>
        <end position="93"/>
    </location>
</feature>
<comment type="pathway">
    <text evidence="3">One-carbon metabolism; methylamine degradation.</text>
</comment>
<comment type="subcellular location">
    <subcellularLocation>
        <location evidence="2">Membrane</location>
        <topology evidence="2">Multi-pass membrane protein</topology>
    </subcellularLocation>
</comment>
<evidence type="ECO:0000256" key="7">
    <source>
        <dbReference type="ARBA" id="ARBA00023136"/>
    </source>
</evidence>
<dbReference type="EMBL" id="BAABKD010000001">
    <property type="protein sequence ID" value="GAA5084791.1"/>
    <property type="molecule type" value="Genomic_DNA"/>
</dbReference>
<proteinExistence type="predicted"/>
<evidence type="ECO:0000259" key="9">
    <source>
        <dbReference type="Pfam" id="PF07291"/>
    </source>
</evidence>